<evidence type="ECO:0000313" key="11">
    <source>
        <dbReference type="Proteomes" id="UP000187013"/>
    </source>
</evidence>
<keyword evidence="3" id="KW-0732">Signal</keyword>
<dbReference type="GO" id="GO:0090599">
    <property type="term" value="F:alpha-glucosidase activity"/>
    <property type="evidence" value="ECO:0007669"/>
    <property type="project" value="TreeGrafter"/>
</dbReference>
<dbReference type="InterPro" id="IPR048395">
    <property type="entry name" value="Glyco_hydro_31_C"/>
</dbReference>
<dbReference type="InterPro" id="IPR017853">
    <property type="entry name" value="GH"/>
</dbReference>
<evidence type="ECO:0000256" key="1">
    <source>
        <dbReference type="ARBA" id="ARBA00004881"/>
    </source>
</evidence>
<keyword evidence="5" id="KW-0325">Glycoprotein</keyword>
<evidence type="ECO:0000256" key="3">
    <source>
        <dbReference type="ARBA" id="ARBA00022729"/>
    </source>
</evidence>
<dbReference type="GO" id="GO:0017177">
    <property type="term" value="C:glucosidase II complex"/>
    <property type="evidence" value="ECO:0007669"/>
    <property type="project" value="TreeGrafter"/>
</dbReference>
<dbReference type="GO" id="GO:0006491">
    <property type="term" value="P:N-glycan processing"/>
    <property type="evidence" value="ECO:0007669"/>
    <property type="project" value="TreeGrafter"/>
</dbReference>
<evidence type="ECO:0000256" key="2">
    <source>
        <dbReference type="ARBA" id="ARBA00007806"/>
    </source>
</evidence>
<dbReference type="Pfam" id="PF21365">
    <property type="entry name" value="Glyco_hydro_31_3rd"/>
    <property type="match status" value="1"/>
</dbReference>
<dbReference type="GO" id="GO:0005975">
    <property type="term" value="P:carbohydrate metabolic process"/>
    <property type="evidence" value="ECO:0007669"/>
    <property type="project" value="InterPro"/>
</dbReference>
<keyword evidence="6 7" id="KW-0326">Glycosidase</keyword>
<evidence type="ECO:0000259" key="8">
    <source>
        <dbReference type="Pfam" id="PF01055"/>
    </source>
</evidence>
<organism evidence="10 11">
    <name type="scientific">Zygosaccharomyces rouxii</name>
    <dbReference type="NCBI Taxonomy" id="4956"/>
    <lineage>
        <taxon>Eukaryota</taxon>
        <taxon>Fungi</taxon>
        <taxon>Dikarya</taxon>
        <taxon>Ascomycota</taxon>
        <taxon>Saccharomycotina</taxon>
        <taxon>Saccharomycetes</taxon>
        <taxon>Saccharomycetales</taxon>
        <taxon>Saccharomycetaceae</taxon>
        <taxon>Zygosaccharomyces</taxon>
    </lineage>
</organism>
<dbReference type="Pfam" id="PF01055">
    <property type="entry name" value="Glyco_hydro_31_2nd"/>
    <property type="match status" value="1"/>
</dbReference>
<dbReference type="InterPro" id="IPR013780">
    <property type="entry name" value="Glyco_hydro_b"/>
</dbReference>
<evidence type="ECO:0000256" key="4">
    <source>
        <dbReference type="ARBA" id="ARBA00022801"/>
    </source>
</evidence>
<feature type="domain" description="Glycoside hydrolase family 31 TIM barrel" evidence="8">
    <location>
        <begin position="1"/>
        <end position="83"/>
    </location>
</feature>
<comment type="similarity">
    <text evidence="2 7">Belongs to the glycosyl hydrolase 31 family.</text>
</comment>
<dbReference type="SUPFAM" id="SSF51445">
    <property type="entry name" value="(Trans)glycosidases"/>
    <property type="match status" value="1"/>
</dbReference>
<dbReference type="PANTHER" id="PTHR22762:SF54">
    <property type="entry name" value="BCDNA.GH04962"/>
    <property type="match status" value="1"/>
</dbReference>
<dbReference type="InterPro" id="IPR000322">
    <property type="entry name" value="Glyco_hydro_31_TIM"/>
</dbReference>
<dbReference type="AlphaFoldDB" id="A0A1Q3AF39"/>
<evidence type="ECO:0008006" key="12">
    <source>
        <dbReference type="Google" id="ProtNLM"/>
    </source>
</evidence>
<reference evidence="10 11" key="1">
    <citation type="submission" date="2016-08" db="EMBL/GenBank/DDBJ databases">
        <title>Draft genome sequence of allopolyploid Zygosaccharomyces rouxii.</title>
        <authorList>
            <person name="Watanabe J."/>
            <person name="Uehara K."/>
            <person name="Mogi Y."/>
            <person name="Tsukioka Y."/>
        </authorList>
    </citation>
    <scope>NUCLEOTIDE SEQUENCE [LARGE SCALE GENOMIC DNA]</scope>
    <source>
        <strain evidence="10 11">NBRC 110957</strain>
    </source>
</reference>
<keyword evidence="4 7" id="KW-0378">Hydrolase</keyword>
<evidence type="ECO:0000259" key="9">
    <source>
        <dbReference type="Pfam" id="PF21365"/>
    </source>
</evidence>
<accession>A0A1Q3AF39</accession>
<dbReference type="PANTHER" id="PTHR22762">
    <property type="entry name" value="ALPHA-GLUCOSIDASE"/>
    <property type="match status" value="1"/>
</dbReference>
<evidence type="ECO:0000256" key="6">
    <source>
        <dbReference type="ARBA" id="ARBA00023295"/>
    </source>
</evidence>
<dbReference type="SUPFAM" id="SSF51011">
    <property type="entry name" value="Glycosyl hydrolase domain"/>
    <property type="match status" value="1"/>
</dbReference>
<dbReference type="Proteomes" id="UP000187013">
    <property type="component" value="Unassembled WGS sequence"/>
</dbReference>
<proteinExistence type="inferred from homology"/>
<dbReference type="OrthoDB" id="1334205at2759"/>
<dbReference type="Gene3D" id="2.60.40.1180">
    <property type="entry name" value="Golgi alpha-mannosidase II"/>
    <property type="match status" value="2"/>
</dbReference>
<dbReference type="Gene3D" id="3.20.20.80">
    <property type="entry name" value="Glycosidases"/>
    <property type="match status" value="1"/>
</dbReference>
<comment type="pathway">
    <text evidence="1">Glycan metabolism.</text>
</comment>
<dbReference type="EMBL" id="BDGX01000038">
    <property type="protein sequence ID" value="GAV54337.1"/>
    <property type="molecule type" value="Genomic_DNA"/>
</dbReference>
<evidence type="ECO:0000256" key="5">
    <source>
        <dbReference type="ARBA" id="ARBA00023180"/>
    </source>
</evidence>
<comment type="caution">
    <text evidence="10">The sequence shown here is derived from an EMBL/GenBank/DDBJ whole genome shotgun (WGS) entry which is preliminary data.</text>
</comment>
<evidence type="ECO:0000313" key="10">
    <source>
        <dbReference type="EMBL" id="GAV54337.1"/>
    </source>
</evidence>
<evidence type="ECO:0000256" key="7">
    <source>
        <dbReference type="RuleBase" id="RU361185"/>
    </source>
</evidence>
<feature type="domain" description="Glycosyl hydrolase family 31 C-terminal" evidence="9">
    <location>
        <begin position="91"/>
        <end position="187"/>
    </location>
</feature>
<gene>
    <name evidence="10" type="ORF">ZYGR_0AL00690</name>
</gene>
<protein>
    <recommendedName>
        <fullName evidence="12">DUF5110 domain-containing protein</fullName>
    </recommendedName>
</protein>
<name>A0A1Q3AF39_ZYGRO</name>
<sequence length="324" mass="36335">MVLSSNAAGMPFIGADIAGFLGNPEDELIIRWYQAGLWYPFFRAHASNDTIRREPFLFKDPMRSYVRNAIQLRYHLLPTFYTAFFKSNQHGSPIMKPMIFEKPKYTNFAAVDDQFYVGDSGILVKPITEKNTSFTKIQVVADDVYYDFHDLKPQQAVSDNDTSPIKYIGVEAGLDKIPVLLEGGHIITRRDTLRKSSVYYRNDPYTLVVAPDASGNANGDLYADDGKTWAHKNGQYLHSVFSLQDFKHISGNATNVPSNQEAAGNTLIDKIVIAIGNNNASIGDTVKVNRSGQQYTVNVNKTSPFEAVITHPMVYANETWQIDF</sequence>